<gene>
    <name evidence="2" type="ORF">CQW23_25647</name>
</gene>
<protein>
    <recommendedName>
        <fullName evidence="1">Dynamin stalk domain-containing protein</fullName>
    </recommendedName>
</protein>
<comment type="caution">
    <text evidence="2">The sequence shown here is derived from an EMBL/GenBank/DDBJ whole genome shotgun (WGS) entry which is preliminary data.</text>
</comment>
<dbReference type="Pfam" id="PF14223">
    <property type="entry name" value="Retrotran_gag_2"/>
    <property type="match status" value="1"/>
</dbReference>
<dbReference type="PANTHER" id="PTHR35317:SF45">
    <property type="entry name" value="GAG-POL POLYPROTEIN"/>
    <property type="match status" value="1"/>
</dbReference>
<reference evidence="3" key="2">
    <citation type="journal article" date="2017" name="J. Anim. Genet.">
        <title>Multiple reference genome sequences of hot pepper reveal the massive evolution of plant disease resistance genes by retroduplication.</title>
        <authorList>
            <person name="Kim S."/>
            <person name="Park J."/>
            <person name="Yeom S.-I."/>
            <person name="Kim Y.-M."/>
            <person name="Seo E."/>
            <person name="Kim K.-T."/>
            <person name="Kim M.-S."/>
            <person name="Lee J.M."/>
            <person name="Cheong K."/>
            <person name="Shin H.-S."/>
            <person name="Kim S.-B."/>
            <person name="Han K."/>
            <person name="Lee J."/>
            <person name="Park M."/>
            <person name="Lee H.-A."/>
            <person name="Lee H.-Y."/>
            <person name="Lee Y."/>
            <person name="Oh S."/>
            <person name="Lee J.H."/>
            <person name="Choi E."/>
            <person name="Choi E."/>
            <person name="Lee S.E."/>
            <person name="Jeon J."/>
            <person name="Kim H."/>
            <person name="Choi G."/>
            <person name="Song H."/>
            <person name="Lee J."/>
            <person name="Lee S.-C."/>
            <person name="Kwon J.-K."/>
            <person name="Lee H.-Y."/>
            <person name="Koo N."/>
            <person name="Hong Y."/>
            <person name="Kim R.W."/>
            <person name="Kang W.-H."/>
            <person name="Huh J.H."/>
            <person name="Kang B.-C."/>
            <person name="Yang T.-J."/>
            <person name="Lee Y.-H."/>
            <person name="Bennetzen J.L."/>
            <person name="Choi D."/>
        </authorList>
    </citation>
    <scope>NUCLEOTIDE SEQUENCE [LARGE SCALE GENOMIC DNA]</scope>
    <source>
        <strain evidence="3">cv. PBC81</strain>
    </source>
</reference>
<reference evidence="2 3" key="1">
    <citation type="journal article" date="2017" name="Genome Biol.">
        <title>New reference genome sequences of hot pepper reveal the massive evolution of plant disease-resistance genes by retroduplication.</title>
        <authorList>
            <person name="Kim S."/>
            <person name="Park J."/>
            <person name="Yeom S.I."/>
            <person name="Kim Y.M."/>
            <person name="Seo E."/>
            <person name="Kim K.T."/>
            <person name="Kim M.S."/>
            <person name="Lee J.M."/>
            <person name="Cheong K."/>
            <person name="Shin H.S."/>
            <person name="Kim S.B."/>
            <person name="Han K."/>
            <person name="Lee J."/>
            <person name="Park M."/>
            <person name="Lee H.A."/>
            <person name="Lee H.Y."/>
            <person name="Lee Y."/>
            <person name="Oh S."/>
            <person name="Lee J.H."/>
            <person name="Choi E."/>
            <person name="Choi E."/>
            <person name="Lee S.E."/>
            <person name="Jeon J."/>
            <person name="Kim H."/>
            <person name="Choi G."/>
            <person name="Song H."/>
            <person name="Lee J."/>
            <person name="Lee S.C."/>
            <person name="Kwon J.K."/>
            <person name="Lee H.Y."/>
            <person name="Koo N."/>
            <person name="Hong Y."/>
            <person name="Kim R.W."/>
            <person name="Kang W.H."/>
            <person name="Huh J.H."/>
            <person name="Kang B.C."/>
            <person name="Yang T.J."/>
            <person name="Lee Y.H."/>
            <person name="Bennetzen J.L."/>
            <person name="Choi D."/>
        </authorList>
    </citation>
    <scope>NUCLEOTIDE SEQUENCE [LARGE SCALE GENOMIC DNA]</scope>
    <source>
        <strain evidence="3">cv. PBC81</strain>
    </source>
</reference>
<dbReference type="Pfam" id="PF01031">
    <property type="entry name" value="Dynamin_M"/>
    <property type="match status" value="1"/>
</dbReference>
<name>A0A2G2VLL4_CAPBA</name>
<sequence length="297" mass="34102">MKESETIEEYSNKLLNLENHLRLLGSTFNDSRIVEKILVTVPERFEATITTLENTKDLSKITVADLLRSFQAQEQRLGRRPLKNYWILGLSSNDSEDNDFNPGDPDKDESVKTESSIFDFTFDSEDFSLIVDTDTLQCDDLIKISHACELVEIRCFSELRSRLENVTSRSKVVDMAQSELKAMQVGRPQSVNDRVEAAVEKELRSYRERLESKGERGAMLLNILTKYSEAFFAEVDDKSQAMTTKELSGGERIHHIFQSIFVKSLKRQIARLLDPSLQCLRFVYDELLRQRIGVCIS</sequence>
<feature type="domain" description="Dynamin stalk" evidence="1">
    <location>
        <begin position="198"/>
        <end position="266"/>
    </location>
</feature>
<dbReference type="OrthoDB" id="1303541at2759"/>
<evidence type="ECO:0000313" key="2">
    <source>
        <dbReference type="EMBL" id="PHT33847.1"/>
    </source>
</evidence>
<dbReference type="EMBL" id="MLFT02000011">
    <property type="protein sequence ID" value="PHT33847.1"/>
    <property type="molecule type" value="Genomic_DNA"/>
</dbReference>
<evidence type="ECO:0000313" key="3">
    <source>
        <dbReference type="Proteomes" id="UP000224567"/>
    </source>
</evidence>
<keyword evidence="3" id="KW-1185">Reference proteome</keyword>
<dbReference type="Proteomes" id="UP000224567">
    <property type="component" value="Unassembled WGS sequence"/>
</dbReference>
<evidence type="ECO:0000259" key="1">
    <source>
        <dbReference type="Pfam" id="PF01031"/>
    </source>
</evidence>
<dbReference type="AlphaFoldDB" id="A0A2G2VLL4"/>
<dbReference type="InterPro" id="IPR000375">
    <property type="entry name" value="Dynamin_stalk"/>
</dbReference>
<organism evidence="2 3">
    <name type="scientific">Capsicum baccatum</name>
    <name type="common">Peruvian pepper</name>
    <dbReference type="NCBI Taxonomy" id="33114"/>
    <lineage>
        <taxon>Eukaryota</taxon>
        <taxon>Viridiplantae</taxon>
        <taxon>Streptophyta</taxon>
        <taxon>Embryophyta</taxon>
        <taxon>Tracheophyta</taxon>
        <taxon>Spermatophyta</taxon>
        <taxon>Magnoliopsida</taxon>
        <taxon>eudicotyledons</taxon>
        <taxon>Gunneridae</taxon>
        <taxon>Pentapetalae</taxon>
        <taxon>asterids</taxon>
        <taxon>lamiids</taxon>
        <taxon>Solanales</taxon>
        <taxon>Solanaceae</taxon>
        <taxon>Solanoideae</taxon>
        <taxon>Capsiceae</taxon>
        <taxon>Capsicum</taxon>
    </lineage>
</organism>
<proteinExistence type="predicted"/>
<dbReference type="PANTHER" id="PTHR35317">
    <property type="entry name" value="OS04G0629600 PROTEIN"/>
    <property type="match status" value="1"/>
</dbReference>
<dbReference type="STRING" id="33114.A0A2G2VLL4"/>
<dbReference type="Gene3D" id="1.20.120.1240">
    <property type="entry name" value="Dynamin, middle domain"/>
    <property type="match status" value="1"/>
</dbReference>
<accession>A0A2G2VLL4</accession>